<evidence type="ECO:0000256" key="1">
    <source>
        <dbReference type="ARBA" id="ARBA00009947"/>
    </source>
</evidence>
<evidence type="ECO:0000256" key="2">
    <source>
        <dbReference type="RuleBase" id="RU003876"/>
    </source>
</evidence>
<dbReference type="PANTHER" id="PTHR11875">
    <property type="entry name" value="TESTIS-SPECIFIC Y-ENCODED PROTEIN"/>
    <property type="match status" value="1"/>
</dbReference>
<reference evidence="3" key="1">
    <citation type="submission" date="2020-11" db="EMBL/GenBank/DDBJ databases">
        <authorList>
            <person name="Tran Van P."/>
        </authorList>
    </citation>
    <scope>NUCLEOTIDE SEQUENCE</scope>
</reference>
<dbReference type="OrthoDB" id="27325at2759"/>
<evidence type="ECO:0000313" key="4">
    <source>
        <dbReference type="Proteomes" id="UP000728032"/>
    </source>
</evidence>
<organism evidence="3">
    <name type="scientific">Oppiella nova</name>
    <dbReference type="NCBI Taxonomy" id="334625"/>
    <lineage>
        <taxon>Eukaryota</taxon>
        <taxon>Metazoa</taxon>
        <taxon>Ecdysozoa</taxon>
        <taxon>Arthropoda</taxon>
        <taxon>Chelicerata</taxon>
        <taxon>Arachnida</taxon>
        <taxon>Acari</taxon>
        <taxon>Acariformes</taxon>
        <taxon>Sarcoptiformes</taxon>
        <taxon>Oribatida</taxon>
        <taxon>Brachypylina</taxon>
        <taxon>Oppioidea</taxon>
        <taxon>Oppiidae</taxon>
        <taxon>Oppiella</taxon>
    </lineage>
</organism>
<comment type="similarity">
    <text evidence="1 2">Belongs to the nucleosome assembly protein (NAP) family.</text>
</comment>
<dbReference type="Proteomes" id="UP000728032">
    <property type="component" value="Unassembled WGS sequence"/>
</dbReference>
<protein>
    <recommendedName>
        <fullName evidence="5">Nucleosome assembly protein</fullName>
    </recommendedName>
</protein>
<dbReference type="AlphaFoldDB" id="A0A7R9MGI0"/>
<evidence type="ECO:0000313" key="3">
    <source>
        <dbReference type="EMBL" id="CAD7659482.1"/>
    </source>
</evidence>
<dbReference type="EMBL" id="OC932339">
    <property type="protein sequence ID" value="CAD7659482.1"/>
    <property type="molecule type" value="Genomic_DNA"/>
</dbReference>
<feature type="non-terminal residue" evidence="3">
    <location>
        <position position="331"/>
    </location>
</feature>
<gene>
    <name evidence="3" type="ORF">ONB1V03_LOCUS16077</name>
</gene>
<sequence>MSDTIVDETQKLDISGEGVDFGDKSDTESLAETLTSFELMPNAIKRRVYALKRLHHQKIQIDSKFVREFLELQKRYEPEYEPLFERHRQIVTGDYEPLDSDLPDGQAIDAVPIESAGIPGFWLKIVTGDYEPLDSDLPDGEAIDAVPIESAGIPGFWLKVLLSSAFDRHVEEYDEPILQHLIDIKVAVNPEKTMYSFGFHFSANDYFANDVLMKDMYFATNLEDIDLLYPIKCESTEILWKLGKDVTVDCFDQGSDGQVKTIRHNMSFFRLFWSTTADEITDIETQHLMYEWDIIRDMINTFVPNAVLFYTRELCLTSDDMNSTDGEEEEE</sequence>
<dbReference type="GO" id="GO:0006334">
    <property type="term" value="P:nucleosome assembly"/>
    <property type="evidence" value="ECO:0007669"/>
    <property type="project" value="InterPro"/>
</dbReference>
<dbReference type="Pfam" id="PF00956">
    <property type="entry name" value="NAP"/>
    <property type="match status" value="1"/>
</dbReference>
<dbReference type="InterPro" id="IPR037231">
    <property type="entry name" value="NAP-like_sf"/>
</dbReference>
<name>A0A7R9MGI0_9ACAR</name>
<dbReference type="InterPro" id="IPR002164">
    <property type="entry name" value="NAP_family"/>
</dbReference>
<evidence type="ECO:0008006" key="5">
    <source>
        <dbReference type="Google" id="ProtNLM"/>
    </source>
</evidence>
<dbReference type="SUPFAM" id="SSF143113">
    <property type="entry name" value="NAP-like"/>
    <property type="match status" value="1"/>
</dbReference>
<dbReference type="Gene3D" id="3.30.1120.90">
    <property type="entry name" value="Nucleosome assembly protein"/>
    <property type="match status" value="1"/>
</dbReference>
<keyword evidence="4" id="KW-1185">Reference proteome</keyword>
<dbReference type="Gene3D" id="1.20.5.1500">
    <property type="match status" value="1"/>
</dbReference>
<dbReference type="GO" id="GO:0005634">
    <property type="term" value="C:nucleus"/>
    <property type="evidence" value="ECO:0007669"/>
    <property type="project" value="InterPro"/>
</dbReference>
<proteinExistence type="inferred from homology"/>
<accession>A0A7R9MGI0</accession>
<dbReference type="EMBL" id="CAJPVJ010017514">
    <property type="protein sequence ID" value="CAG2176644.1"/>
    <property type="molecule type" value="Genomic_DNA"/>
</dbReference>